<dbReference type="EMBL" id="GDJX01006181">
    <property type="protein sequence ID" value="JAT61755.1"/>
    <property type="molecule type" value="Transcribed_RNA"/>
</dbReference>
<sequence length="397" mass="44559">MVELSVLASAAFTNPGVVSHQEFLQQQLGFGGLCRPPSKDFQTSLPGCKTRQEILRSGFPQFKSSELVDPWRYKNLVSQYDQLSRPVSTSNKPVFIDVQGLHTLAIDICQRPHVPVVNDFCLDEVGNDEFRPSLIYPQMEFFIPKPFWDCIEDLSCTSMISTHPDGRVLFMGTEAEIRDLLSIVSEFYLSKNSRSSNKREMVVPYFRRSGNGARANTRSMNVHVQTVAPVKRPETIKLKPSQNKKVCRKAGKERDIYGRNYFHACEKLLSVVLDKNRSKVAILSLKKSSPEISQLLTQFSAGIAGTGLAVLFSVVCKITSGKVPFCTTKLLNTGFALGLVWLSAAVNALRDNILSVSRNSSKTKPREDEIERKVEESVNQIFFRMVALMAMTFLRFA</sequence>
<evidence type="ECO:0000313" key="1">
    <source>
        <dbReference type="EMBL" id="JAT61755.1"/>
    </source>
</evidence>
<dbReference type="AlphaFoldDB" id="A0A1D1Z4C0"/>
<organism evidence="1">
    <name type="scientific">Anthurium amnicola</name>
    <dbReference type="NCBI Taxonomy" id="1678845"/>
    <lineage>
        <taxon>Eukaryota</taxon>
        <taxon>Viridiplantae</taxon>
        <taxon>Streptophyta</taxon>
        <taxon>Embryophyta</taxon>
        <taxon>Tracheophyta</taxon>
        <taxon>Spermatophyta</taxon>
        <taxon>Magnoliopsida</taxon>
        <taxon>Liliopsida</taxon>
        <taxon>Araceae</taxon>
        <taxon>Pothoideae</taxon>
        <taxon>Potheae</taxon>
        <taxon>Anthurium</taxon>
    </lineage>
</organism>
<dbReference type="PANTHER" id="PTHR35095">
    <property type="entry name" value="OS05G0143300 PROTEIN"/>
    <property type="match status" value="1"/>
</dbReference>
<reference evidence="1" key="1">
    <citation type="submission" date="2015-07" db="EMBL/GenBank/DDBJ databases">
        <title>Transcriptome Assembly of Anthurium amnicola.</title>
        <authorList>
            <person name="Suzuki J."/>
        </authorList>
    </citation>
    <scope>NUCLEOTIDE SEQUENCE</scope>
</reference>
<accession>A0A1D1Z4C0</accession>
<dbReference type="PANTHER" id="PTHR35095:SF1">
    <property type="entry name" value="OS05G0143300 PROTEIN"/>
    <property type="match status" value="1"/>
</dbReference>
<proteinExistence type="predicted"/>
<name>A0A1D1Z4C0_9ARAE</name>
<gene>
    <name evidence="1" type="primary">DBNL_0</name>
    <name evidence="1" type="ORF">g.58885</name>
</gene>
<protein>
    <submittedName>
        <fullName evidence="1">Drebrin-like protein</fullName>
    </submittedName>
</protein>